<organism evidence="1">
    <name type="scientific">marine sediment metagenome</name>
    <dbReference type="NCBI Taxonomy" id="412755"/>
    <lineage>
        <taxon>unclassified sequences</taxon>
        <taxon>metagenomes</taxon>
        <taxon>ecological metagenomes</taxon>
    </lineage>
</organism>
<protein>
    <submittedName>
        <fullName evidence="1">Uncharacterized protein</fullName>
    </submittedName>
</protein>
<comment type="caution">
    <text evidence="1">The sequence shown here is derived from an EMBL/GenBank/DDBJ whole genome shotgun (WGS) entry which is preliminary data.</text>
</comment>
<reference evidence="1" key="1">
    <citation type="journal article" date="2015" name="Nature">
        <title>Complex archaea that bridge the gap between prokaryotes and eukaryotes.</title>
        <authorList>
            <person name="Spang A."/>
            <person name="Saw J.H."/>
            <person name="Jorgensen S.L."/>
            <person name="Zaremba-Niedzwiedzka K."/>
            <person name="Martijn J."/>
            <person name="Lind A.E."/>
            <person name="van Eijk R."/>
            <person name="Schleper C."/>
            <person name="Guy L."/>
            <person name="Ettema T.J."/>
        </authorList>
    </citation>
    <scope>NUCLEOTIDE SEQUENCE</scope>
</reference>
<sequence length="75" mass="8334">MKLTKKQKVVLEWLTNDGVIFASNNGCFSQTKQGIPIKVIENLEDKDLALFYGIGGTNNGRDFTAYWVPTSLASH</sequence>
<dbReference type="AlphaFoldDB" id="A0A0F9AH32"/>
<evidence type="ECO:0000313" key="1">
    <source>
        <dbReference type="EMBL" id="KKK97610.1"/>
    </source>
</evidence>
<proteinExistence type="predicted"/>
<name>A0A0F9AH32_9ZZZZ</name>
<dbReference type="EMBL" id="LAZR01045974">
    <property type="protein sequence ID" value="KKK97610.1"/>
    <property type="molecule type" value="Genomic_DNA"/>
</dbReference>
<gene>
    <name evidence="1" type="ORF">LCGC14_2651030</name>
</gene>
<accession>A0A0F9AH32</accession>